<dbReference type="GO" id="GO:1990404">
    <property type="term" value="F:NAD+-protein mono-ADP-ribosyltransferase activity"/>
    <property type="evidence" value="ECO:0007669"/>
    <property type="project" value="TreeGrafter"/>
</dbReference>
<reference evidence="22" key="2">
    <citation type="journal article" date="2007" name="PLoS Biol.">
        <title>Survey sequencing and comparative analysis of the elephant shark (Callorhinchus milii) genome.</title>
        <authorList>
            <person name="Venkatesh B."/>
            <person name="Kirkness E.F."/>
            <person name="Loh Y.H."/>
            <person name="Halpern A.L."/>
            <person name="Lee A.P."/>
            <person name="Johnson J."/>
            <person name="Dandona N."/>
            <person name="Viswanathan L.D."/>
            <person name="Tay A."/>
            <person name="Venter J.C."/>
            <person name="Strausberg R.L."/>
            <person name="Brenner S."/>
        </authorList>
    </citation>
    <scope>NUCLEOTIDE SEQUENCE [LARGE SCALE GENOMIC DNA]</scope>
</reference>
<evidence type="ECO:0000256" key="9">
    <source>
        <dbReference type="ARBA" id="ARBA00022763"/>
    </source>
</evidence>
<reference evidence="21" key="4">
    <citation type="submission" date="2025-08" db="UniProtKB">
        <authorList>
            <consortium name="Ensembl"/>
        </authorList>
    </citation>
    <scope>IDENTIFICATION</scope>
</reference>
<evidence type="ECO:0000256" key="12">
    <source>
        <dbReference type="ARBA" id="ARBA00023204"/>
    </source>
</evidence>
<evidence type="ECO:0000256" key="13">
    <source>
        <dbReference type="ARBA" id="ARBA00023212"/>
    </source>
</evidence>
<evidence type="ECO:0000256" key="6">
    <source>
        <dbReference type="ARBA" id="ARBA00022676"/>
    </source>
</evidence>
<keyword evidence="4" id="KW-0158">Chromosome</keyword>
<reference evidence="21" key="5">
    <citation type="submission" date="2025-09" db="UniProtKB">
        <authorList>
            <consortium name="Ensembl"/>
        </authorList>
    </citation>
    <scope>IDENTIFICATION</scope>
</reference>
<reference evidence="22" key="1">
    <citation type="journal article" date="2006" name="Science">
        <title>Ancient noncoding elements conserved in the human genome.</title>
        <authorList>
            <person name="Venkatesh B."/>
            <person name="Kirkness E.F."/>
            <person name="Loh Y.H."/>
            <person name="Halpern A.L."/>
            <person name="Lee A.P."/>
            <person name="Johnson J."/>
            <person name="Dandona N."/>
            <person name="Viswanathan L.D."/>
            <person name="Tay A."/>
            <person name="Venter J.C."/>
            <person name="Strausberg R.L."/>
            <person name="Brenner S."/>
        </authorList>
    </citation>
    <scope>NUCLEOTIDE SEQUENCE [LARGE SCALE GENOMIC DNA]</scope>
</reference>
<dbReference type="InterPro" id="IPR004102">
    <property type="entry name" value="Poly(ADP-ribose)pol_reg_dom"/>
</dbReference>
<dbReference type="GO" id="GO:0005730">
    <property type="term" value="C:nucleolus"/>
    <property type="evidence" value="ECO:0007669"/>
    <property type="project" value="TreeGrafter"/>
</dbReference>
<dbReference type="FunFam" id="2.20.140.10:FF:000001">
    <property type="entry name" value="Poly [ADP-ribose] polymerase"/>
    <property type="match status" value="1"/>
</dbReference>
<feature type="region of interest" description="Disordered" evidence="17">
    <location>
        <begin position="1"/>
        <end position="21"/>
    </location>
</feature>
<dbReference type="GeneTree" id="ENSGT00940000158855"/>
<evidence type="ECO:0000256" key="2">
    <source>
        <dbReference type="ARBA" id="ARBA00004123"/>
    </source>
</evidence>
<dbReference type="Ensembl" id="ENSCMIT00000002298.1">
    <property type="protein sequence ID" value="ENSCMIP00000002216.1"/>
    <property type="gene ID" value="ENSCMIG00000001323.1"/>
</dbReference>
<dbReference type="SMART" id="SM00773">
    <property type="entry name" value="WGR"/>
    <property type="match status" value="1"/>
</dbReference>
<organism evidence="21 22">
    <name type="scientific">Callorhinchus milii</name>
    <name type="common">Ghost shark</name>
    <dbReference type="NCBI Taxonomy" id="7868"/>
    <lineage>
        <taxon>Eukaryota</taxon>
        <taxon>Metazoa</taxon>
        <taxon>Chordata</taxon>
        <taxon>Craniata</taxon>
        <taxon>Vertebrata</taxon>
        <taxon>Chondrichthyes</taxon>
        <taxon>Holocephali</taxon>
        <taxon>Chimaeriformes</taxon>
        <taxon>Callorhinchidae</taxon>
        <taxon>Callorhinchus</taxon>
    </lineage>
</organism>
<keyword evidence="8" id="KW-0548">Nucleotidyltransferase</keyword>
<dbReference type="Pfam" id="PF00644">
    <property type="entry name" value="PARP"/>
    <property type="match status" value="1"/>
</dbReference>
<evidence type="ECO:0000259" key="19">
    <source>
        <dbReference type="PROSITE" id="PS51060"/>
    </source>
</evidence>
<dbReference type="FunFam" id="3.90.228.10:FF:000009">
    <property type="entry name" value="Poly [ADP-ribose] polymerase"/>
    <property type="match status" value="1"/>
</dbReference>
<keyword evidence="10" id="KW-0013">ADP-ribosylation</keyword>
<dbReference type="FunFam" id="1.20.142.10:FF:000006">
    <property type="entry name" value="Poly [ADP-ribose] polymerase"/>
    <property type="match status" value="1"/>
</dbReference>
<dbReference type="Proteomes" id="UP000314986">
    <property type="component" value="Unassembled WGS sequence"/>
</dbReference>
<keyword evidence="14" id="KW-0539">Nucleus</keyword>
<keyword evidence="12" id="KW-0234">DNA repair</keyword>
<protein>
    <recommendedName>
        <fullName evidence="16">Poly [ADP-ribose] polymerase</fullName>
        <shortName evidence="16">PARP</shortName>
        <ecNumber evidence="16">2.4.2.-</ecNumber>
    </recommendedName>
</protein>
<dbReference type="InterPro" id="IPR008893">
    <property type="entry name" value="WGR_domain"/>
</dbReference>
<keyword evidence="22" id="KW-1185">Reference proteome</keyword>
<dbReference type="OMA" id="HHITTDN"/>
<dbReference type="Gene3D" id="2.20.140.10">
    <property type="entry name" value="WGR domain"/>
    <property type="match status" value="1"/>
</dbReference>
<dbReference type="SUPFAM" id="SSF47587">
    <property type="entry name" value="Domain of poly(ADP-ribose) polymerase"/>
    <property type="match status" value="1"/>
</dbReference>
<comment type="subcellular location">
    <subcellularLocation>
        <location evidence="3">Chromosome</location>
    </subcellularLocation>
    <subcellularLocation>
        <location evidence="1">Cytoplasm</location>
        <location evidence="1">Cytoskeleton</location>
        <location evidence="1">Microtubule organizing center</location>
        <location evidence="1">Centrosome</location>
        <location evidence="1">Centriole</location>
    </subcellularLocation>
    <subcellularLocation>
        <location evidence="2">Nucleus</location>
    </subcellularLocation>
</comment>
<comment type="similarity">
    <text evidence="15">Belongs to the ARTD/PARP family.</text>
</comment>
<dbReference type="SUPFAM" id="SSF56399">
    <property type="entry name" value="ADP-ribosylation"/>
    <property type="match status" value="1"/>
</dbReference>
<dbReference type="GO" id="GO:0005814">
    <property type="term" value="C:centriole"/>
    <property type="evidence" value="ECO:0007669"/>
    <property type="project" value="UniProtKB-SubCell"/>
</dbReference>
<keyword evidence="13" id="KW-0206">Cytoskeleton</keyword>
<dbReference type="PANTHER" id="PTHR10459">
    <property type="entry name" value="DNA LIGASE"/>
    <property type="match status" value="1"/>
</dbReference>
<dbReference type="GO" id="GO:0006302">
    <property type="term" value="P:double-strand break repair"/>
    <property type="evidence" value="ECO:0007669"/>
    <property type="project" value="UniProtKB-ARBA"/>
</dbReference>
<dbReference type="GO" id="GO:0003950">
    <property type="term" value="F:NAD+ poly-ADP-ribosyltransferase activity"/>
    <property type="evidence" value="ECO:0007669"/>
    <property type="project" value="UniProtKB-UniRule"/>
</dbReference>
<keyword evidence="7 16" id="KW-0808">Transferase</keyword>
<dbReference type="AlphaFoldDB" id="A0A4W3GFR2"/>
<dbReference type="Pfam" id="PF05406">
    <property type="entry name" value="WGR"/>
    <property type="match status" value="1"/>
</dbReference>
<dbReference type="Gene3D" id="3.90.228.10">
    <property type="match status" value="1"/>
</dbReference>
<sequence length="525" mass="59454">MPPKRKSASSATKGKKVKVEPAEDSFKTAVKALKAAPKEERKAKIDAHCTLLSEPNAELYADYDCMLNQTNIGNNNNKFYIIQLIEFDGSYFCFNRWGRVGEVGQFKLNTFCTLEDAMKDFEKKFKDKTKNDWAKRDSFVAHSGKYTMIDVQHDGEEQTVVKTDIVDGIVKKQVKPCTLDSVTQSLITLIFSHDMFREQMQTMNIDVKKMPLGKLSKQQIAKGFEVLEEIEKAQKSAQNKNQLEKLSSKFYTSIPHNFGRMRPPVIDTPELVQAKKDMLLVLADIELAQSLQAGKEKNVVTDIEEVPHPLDEDYQLLKCKLSVLLQNSEEFKIIKKYVDMTGPKSLKILHIWQVDREGEDDRFENHSNIENRRLLWHGTNIAVVAAILKTGLRIMPHSGGRVGSGIYFASENSKSAGYVGCARNSICIMFLNEVALGKEYIINKDDCSLKVAPEGFDCVVARGYTEPDPSQDKELVLDGKKVMVPQGKPKKMKEYNNSRFSQSEYVIYKESQARIRDSVSVSDLC</sequence>
<dbReference type="InterPro" id="IPR012317">
    <property type="entry name" value="Poly(ADP-ribose)pol_cat_dom"/>
</dbReference>
<dbReference type="GO" id="GO:0016779">
    <property type="term" value="F:nucleotidyltransferase activity"/>
    <property type="evidence" value="ECO:0007669"/>
    <property type="project" value="UniProtKB-KW"/>
</dbReference>
<dbReference type="InterPro" id="IPR036616">
    <property type="entry name" value="Poly(ADP-ribose)pol_reg_dom_sf"/>
</dbReference>
<evidence type="ECO:0000256" key="1">
    <source>
        <dbReference type="ARBA" id="ARBA00004114"/>
    </source>
</evidence>
<dbReference type="InterPro" id="IPR050800">
    <property type="entry name" value="ARTD/PARP"/>
</dbReference>
<dbReference type="InterPro" id="IPR036930">
    <property type="entry name" value="WGR_dom_sf"/>
</dbReference>
<dbReference type="InParanoid" id="A0A4W3GFR2"/>
<accession>A0A4W3GFR2</accession>
<reference evidence="22" key="3">
    <citation type="journal article" date="2014" name="Nature">
        <title>Elephant shark genome provides unique insights into gnathostome evolution.</title>
        <authorList>
            <consortium name="International Elephant Shark Genome Sequencing Consortium"/>
            <person name="Venkatesh B."/>
            <person name="Lee A.P."/>
            <person name="Ravi V."/>
            <person name="Maurya A.K."/>
            <person name="Lian M.M."/>
            <person name="Swann J.B."/>
            <person name="Ohta Y."/>
            <person name="Flajnik M.F."/>
            <person name="Sutoh Y."/>
            <person name="Kasahara M."/>
            <person name="Hoon S."/>
            <person name="Gangu V."/>
            <person name="Roy S.W."/>
            <person name="Irimia M."/>
            <person name="Korzh V."/>
            <person name="Kondrychyn I."/>
            <person name="Lim Z.W."/>
            <person name="Tay B.H."/>
            <person name="Tohari S."/>
            <person name="Kong K.W."/>
            <person name="Ho S."/>
            <person name="Lorente-Galdos B."/>
            <person name="Quilez J."/>
            <person name="Marques-Bonet T."/>
            <person name="Raney B.J."/>
            <person name="Ingham P.W."/>
            <person name="Tay A."/>
            <person name="Hillier L.W."/>
            <person name="Minx P."/>
            <person name="Boehm T."/>
            <person name="Wilson R.K."/>
            <person name="Brenner S."/>
            <person name="Warren W.C."/>
        </authorList>
    </citation>
    <scope>NUCLEOTIDE SEQUENCE [LARGE SCALE GENOMIC DNA]</scope>
</reference>
<gene>
    <name evidence="21" type="primary">parp3</name>
</gene>
<dbReference type="PANTHER" id="PTHR10459:SF66">
    <property type="entry name" value="PROTEIN MONO-ADP-RIBOSYLTRANSFERASE PARP3"/>
    <property type="match status" value="1"/>
</dbReference>
<evidence type="ECO:0000256" key="8">
    <source>
        <dbReference type="ARBA" id="ARBA00022695"/>
    </source>
</evidence>
<dbReference type="GO" id="GO:0035861">
    <property type="term" value="C:site of double-strand break"/>
    <property type="evidence" value="ECO:0007669"/>
    <property type="project" value="UniProtKB-ARBA"/>
</dbReference>
<evidence type="ECO:0000256" key="5">
    <source>
        <dbReference type="ARBA" id="ARBA00022490"/>
    </source>
</evidence>
<keyword evidence="5" id="KW-0963">Cytoplasm</keyword>
<name>A0A4W3GFR2_CALMI</name>
<evidence type="ECO:0000256" key="10">
    <source>
        <dbReference type="ARBA" id="ARBA00022765"/>
    </source>
</evidence>
<dbReference type="Pfam" id="PF02877">
    <property type="entry name" value="PARP_reg"/>
    <property type="match status" value="1"/>
</dbReference>
<evidence type="ECO:0000256" key="4">
    <source>
        <dbReference type="ARBA" id="ARBA00022454"/>
    </source>
</evidence>
<dbReference type="GO" id="GO:0070212">
    <property type="term" value="P:protein poly-ADP-ribosylation"/>
    <property type="evidence" value="ECO:0007669"/>
    <property type="project" value="TreeGrafter"/>
</dbReference>
<proteinExistence type="inferred from homology"/>
<feature type="domain" description="WGR" evidence="20">
    <location>
        <begin position="56"/>
        <end position="146"/>
    </location>
</feature>
<dbReference type="Gene3D" id="1.20.142.10">
    <property type="entry name" value="Poly(ADP-ribose) polymerase, regulatory domain"/>
    <property type="match status" value="1"/>
</dbReference>
<keyword evidence="11 16" id="KW-0520">NAD</keyword>
<evidence type="ECO:0000313" key="22">
    <source>
        <dbReference type="Proteomes" id="UP000314986"/>
    </source>
</evidence>
<evidence type="ECO:0000259" key="20">
    <source>
        <dbReference type="PROSITE" id="PS51977"/>
    </source>
</evidence>
<evidence type="ECO:0000256" key="11">
    <source>
        <dbReference type="ARBA" id="ARBA00023027"/>
    </source>
</evidence>
<evidence type="ECO:0000256" key="16">
    <source>
        <dbReference type="RuleBase" id="RU362114"/>
    </source>
</evidence>
<evidence type="ECO:0000256" key="15">
    <source>
        <dbReference type="ARBA" id="ARBA00024347"/>
    </source>
</evidence>
<dbReference type="EC" id="2.4.2.-" evidence="16"/>
<evidence type="ECO:0000256" key="17">
    <source>
        <dbReference type="SAM" id="MobiDB-lite"/>
    </source>
</evidence>
<keyword evidence="6 16" id="KW-0328">Glycosyltransferase</keyword>
<dbReference type="PROSITE" id="PS51059">
    <property type="entry name" value="PARP_CATALYTIC"/>
    <property type="match status" value="1"/>
</dbReference>
<evidence type="ECO:0000256" key="14">
    <source>
        <dbReference type="ARBA" id="ARBA00023242"/>
    </source>
</evidence>
<dbReference type="STRING" id="7868.ENSCMIP00000002216"/>
<feature type="domain" description="PARP alpha-helical" evidence="19">
    <location>
        <begin position="176"/>
        <end position="293"/>
    </location>
</feature>
<evidence type="ECO:0000313" key="21">
    <source>
        <dbReference type="Ensembl" id="ENSCMIP00000002216.1"/>
    </source>
</evidence>
<evidence type="ECO:0000259" key="18">
    <source>
        <dbReference type="PROSITE" id="PS51059"/>
    </source>
</evidence>
<dbReference type="SUPFAM" id="SSF142921">
    <property type="entry name" value="WGR domain-like"/>
    <property type="match status" value="1"/>
</dbReference>
<dbReference type="CDD" id="cd01437">
    <property type="entry name" value="parp_like"/>
    <property type="match status" value="1"/>
</dbReference>
<dbReference type="PROSITE" id="PS51977">
    <property type="entry name" value="WGR"/>
    <property type="match status" value="1"/>
</dbReference>
<dbReference type="PROSITE" id="PS51060">
    <property type="entry name" value="PARP_ALPHA_HD"/>
    <property type="match status" value="1"/>
</dbReference>
<evidence type="ECO:0000256" key="3">
    <source>
        <dbReference type="ARBA" id="ARBA00004286"/>
    </source>
</evidence>
<keyword evidence="9" id="KW-0227">DNA damage</keyword>
<dbReference type="FunCoup" id="A0A4W3GFR2">
    <property type="interactions" value="28"/>
</dbReference>
<dbReference type="GO" id="GO:0051053">
    <property type="term" value="P:negative regulation of DNA metabolic process"/>
    <property type="evidence" value="ECO:0007669"/>
    <property type="project" value="UniProtKB-ARBA"/>
</dbReference>
<feature type="domain" description="PARP catalytic" evidence="18">
    <location>
        <begin position="308"/>
        <end position="525"/>
    </location>
</feature>
<evidence type="ECO:0000256" key="7">
    <source>
        <dbReference type="ARBA" id="ARBA00022679"/>
    </source>
</evidence>